<keyword evidence="3" id="KW-1185">Reference proteome</keyword>
<dbReference type="Proteomes" id="UP000266723">
    <property type="component" value="Unassembled WGS sequence"/>
</dbReference>
<feature type="compositionally biased region" description="Basic and acidic residues" evidence="1">
    <location>
        <begin position="17"/>
        <end position="29"/>
    </location>
</feature>
<dbReference type="EMBL" id="QGKV02001556">
    <property type="protein sequence ID" value="KAF3517832.1"/>
    <property type="molecule type" value="Genomic_DNA"/>
</dbReference>
<proteinExistence type="predicted"/>
<feature type="region of interest" description="Disordered" evidence="1">
    <location>
        <begin position="17"/>
        <end position="57"/>
    </location>
</feature>
<feature type="compositionally biased region" description="Basic and acidic residues" evidence="1">
    <location>
        <begin position="37"/>
        <end position="49"/>
    </location>
</feature>
<evidence type="ECO:0000313" key="3">
    <source>
        <dbReference type="Proteomes" id="UP000266723"/>
    </source>
</evidence>
<protein>
    <submittedName>
        <fullName evidence="2">Uncharacterized protein</fullName>
    </submittedName>
</protein>
<name>A0ABQ7AUW8_BRACR</name>
<sequence>MPREEIRREETTWEEIRRRENRHEGDVPLRAKSPFRSPRERRRETRNFDLDPNSILP</sequence>
<evidence type="ECO:0000313" key="2">
    <source>
        <dbReference type="EMBL" id="KAF3517832.1"/>
    </source>
</evidence>
<organism evidence="2 3">
    <name type="scientific">Brassica cretica</name>
    <name type="common">Mustard</name>
    <dbReference type="NCBI Taxonomy" id="69181"/>
    <lineage>
        <taxon>Eukaryota</taxon>
        <taxon>Viridiplantae</taxon>
        <taxon>Streptophyta</taxon>
        <taxon>Embryophyta</taxon>
        <taxon>Tracheophyta</taxon>
        <taxon>Spermatophyta</taxon>
        <taxon>Magnoliopsida</taxon>
        <taxon>eudicotyledons</taxon>
        <taxon>Gunneridae</taxon>
        <taxon>Pentapetalae</taxon>
        <taxon>rosids</taxon>
        <taxon>malvids</taxon>
        <taxon>Brassicales</taxon>
        <taxon>Brassicaceae</taxon>
        <taxon>Brassiceae</taxon>
        <taxon>Brassica</taxon>
    </lineage>
</organism>
<accession>A0ABQ7AUW8</accession>
<comment type="caution">
    <text evidence="2">The sequence shown here is derived from an EMBL/GenBank/DDBJ whole genome shotgun (WGS) entry which is preliminary data.</text>
</comment>
<gene>
    <name evidence="2" type="ORF">DY000_02063796</name>
</gene>
<evidence type="ECO:0000256" key="1">
    <source>
        <dbReference type="SAM" id="MobiDB-lite"/>
    </source>
</evidence>
<reference evidence="2 3" key="1">
    <citation type="journal article" date="2020" name="BMC Genomics">
        <title>Intraspecific diversification of the crop wild relative Brassica cretica Lam. using demographic model selection.</title>
        <authorList>
            <person name="Kioukis A."/>
            <person name="Michalopoulou V.A."/>
            <person name="Briers L."/>
            <person name="Pirintsos S."/>
            <person name="Studholme D.J."/>
            <person name="Pavlidis P."/>
            <person name="Sarris P.F."/>
        </authorList>
    </citation>
    <scope>NUCLEOTIDE SEQUENCE [LARGE SCALE GENOMIC DNA]</scope>
    <source>
        <strain evidence="3">cv. PFS-1207/04</strain>
    </source>
</reference>